<evidence type="ECO:0000313" key="4">
    <source>
        <dbReference type="EMBL" id="KAK7864246.1"/>
    </source>
</evidence>
<dbReference type="AlphaFoldDB" id="A0AAN9VJD6"/>
<comment type="caution">
    <text evidence="4">The sequence shown here is derived from an EMBL/GenBank/DDBJ whole genome shotgun (WGS) entry which is preliminary data.</text>
</comment>
<dbReference type="EMBL" id="JAZDUA010000207">
    <property type="protein sequence ID" value="KAK7864246.1"/>
    <property type="molecule type" value="Genomic_DNA"/>
</dbReference>
<keyword evidence="5" id="KW-1185">Reference proteome</keyword>
<reference evidence="4 5" key="1">
    <citation type="submission" date="2024-03" db="EMBL/GenBank/DDBJ databases">
        <title>The genome assembly and annotation of the cricket Gryllus longicercus Weissman &amp; Gray.</title>
        <authorList>
            <person name="Szrajer S."/>
            <person name="Gray D."/>
            <person name="Ylla G."/>
        </authorList>
    </citation>
    <scope>NUCLEOTIDE SEQUENCE [LARGE SCALE GENOMIC DNA]</scope>
    <source>
        <strain evidence="4">DAG 2021-001</strain>
        <tissue evidence="4">Whole body minus gut</tissue>
    </source>
</reference>
<dbReference type="PANTHER" id="PTHR43115">
    <property type="entry name" value="DEHYDROGENASE/REDUCTASE SDR FAMILY MEMBER 11"/>
    <property type="match status" value="1"/>
</dbReference>
<dbReference type="Pfam" id="PF00106">
    <property type="entry name" value="adh_short"/>
    <property type="match status" value="1"/>
</dbReference>
<sequence>MERWRGRVAVVTGASAGIGAAIAYQFQDAGLTVVALARRKEKIPEAVNAARTAAEKRNRSQIGKAPSPGKLHCLKCDVTKEEDVIATFKWIRENTKGVDILVNNAGVAGKTKLSGPESNTEQWRSILNINVLGLSLCTREAVQVMRERGVDDGHIVHICSMAGHHAPPPEALGWGMYYASKHAVRVLTEGLRKELVAAKSRIRVTEVSPGLVHTSIFDPLDINQKLLWNSPHLNPEDVADSVLYAIASPAHVQIHEIIMGSTTKQL</sequence>
<accession>A0AAN9VJD6</accession>
<gene>
    <name evidence="4" type="ORF">R5R35_009514</name>
</gene>
<protein>
    <recommendedName>
        <fullName evidence="6">Dehydrogenase/reductase SDR family member 11</fullName>
    </recommendedName>
</protein>
<dbReference type="InterPro" id="IPR036291">
    <property type="entry name" value="NAD(P)-bd_dom_sf"/>
</dbReference>
<evidence type="ECO:0000256" key="2">
    <source>
        <dbReference type="ARBA" id="ARBA00023002"/>
    </source>
</evidence>
<dbReference type="FunFam" id="3.40.50.720:FF:000047">
    <property type="entry name" value="NADP-dependent L-serine/L-allo-threonine dehydrogenase"/>
    <property type="match status" value="1"/>
</dbReference>
<dbReference type="SUPFAM" id="SSF51735">
    <property type="entry name" value="NAD(P)-binding Rossmann-fold domains"/>
    <property type="match status" value="1"/>
</dbReference>
<dbReference type="PRINTS" id="PR00081">
    <property type="entry name" value="GDHRDH"/>
</dbReference>
<evidence type="ECO:0000256" key="3">
    <source>
        <dbReference type="RuleBase" id="RU000363"/>
    </source>
</evidence>
<comment type="similarity">
    <text evidence="1 3">Belongs to the short-chain dehydrogenases/reductases (SDR) family.</text>
</comment>
<dbReference type="PRINTS" id="PR00080">
    <property type="entry name" value="SDRFAMILY"/>
</dbReference>
<dbReference type="PANTHER" id="PTHR43115:SF4">
    <property type="entry name" value="DEHYDROGENASE_REDUCTASE SDR FAMILY MEMBER 11"/>
    <property type="match status" value="1"/>
</dbReference>
<proteinExistence type="inferred from homology"/>
<dbReference type="Proteomes" id="UP001378592">
    <property type="component" value="Unassembled WGS sequence"/>
</dbReference>
<dbReference type="GO" id="GO:0016616">
    <property type="term" value="F:oxidoreductase activity, acting on the CH-OH group of donors, NAD or NADP as acceptor"/>
    <property type="evidence" value="ECO:0007669"/>
    <property type="project" value="UniProtKB-ARBA"/>
</dbReference>
<dbReference type="Gene3D" id="3.40.50.720">
    <property type="entry name" value="NAD(P)-binding Rossmann-like Domain"/>
    <property type="match status" value="1"/>
</dbReference>
<organism evidence="4 5">
    <name type="scientific">Gryllus longicercus</name>
    <dbReference type="NCBI Taxonomy" id="2509291"/>
    <lineage>
        <taxon>Eukaryota</taxon>
        <taxon>Metazoa</taxon>
        <taxon>Ecdysozoa</taxon>
        <taxon>Arthropoda</taxon>
        <taxon>Hexapoda</taxon>
        <taxon>Insecta</taxon>
        <taxon>Pterygota</taxon>
        <taxon>Neoptera</taxon>
        <taxon>Polyneoptera</taxon>
        <taxon>Orthoptera</taxon>
        <taxon>Ensifera</taxon>
        <taxon>Gryllidea</taxon>
        <taxon>Grylloidea</taxon>
        <taxon>Gryllidae</taxon>
        <taxon>Gryllinae</taxon>
        <taxon>Gryllus</taxon>
    </lineage>
</organism>
<evidence type="ECO:0000256" key="1">
    <source>
        <dbReference type="ARBA" id="ARBA00006484"/>
    </source>
</evidence>
<keyword evidence="2" id="KW-0560">Oxidoreductase</keyword>
<dbReference type="InterPro" id="IPR002347">
    <property type="entry name" value="SDR_fam"/>
</dbReference>
<evidence type="ECO:0008006" key="6">
    <source>
        <dbReference type="Google" id="ProtNLM"/>
    </source>
</evidence>
<evidence type="ECO:0000313" key="5">
    <source>
        <dbReference type="Proteomes" id="UP001378592"/>
    </source>
</evidence>
<name>A0AAN9VJD6_9ORTH</name>